<dbReference type="InterPro" id="IPR036388">
    <property type="entry name" value="WH-like_DNA-bd_sf"/>
</dbReference>
<keyword evidence="4" id="KW-0547">Nucleotide-binding</keyword>
<accession>A0AAN8TDL7</accession>
<feature type="domain" description="Disease resistance protein winged helix" evidence="7">
    <location>
        <begin position="22"/>
        <end position="84"/>
    </location>
</feature>
<keyword evidence="2" id="KW-0433">Leucine-rich repeat</keyword>
<dbReference type="GO" id="GO:0098542">
    <property type="term" value="P:defense response to other organism"/>
    <property type="evidence" value="ECO:0007669"/>
    <property type="project" value="TreeGrafter"/>
</dbReference>
<keyword evidence="5" id="KW-0611">Plant defense</keyword>
<evidence type="ECO:0000256" key="3">
    <source>
        <dbReference type="ARBA" id="ARBA00022737"/>
    </source>
</evidence>
<keyword evidence="3" id="KW-0677">Repeat</keyword>
<evidence type="ECO:0000256" key="4">
    <source>
        <dbReference type="ARBA" id="ARBA00022741"/>
    </source>
</evidence>
<dbReference type="Pfam" id="PF23559">
    <property type="entry name" value="WHD_DRP"/>
    <property type="match status" value="1"/>
</dbReference>
<name>A0AAN8TDL7_SOLBU</name>
<dbReference type="PANTHER" id="PTHR23155:SF1228">
    <property type="entry name" value="NB-ARC DOMAIN CONTAINING PROTEIN, EXPRESSED"/>
    <property type="match status" value="1"/>
</dbReference>
<dbReference type="EMBL" id="JBANQN010000006">
    <property type="protein sequence ID" value="KAK6786558.1"/>
    <property type="molecule type" value="Genomic_DNA"/>
</dbReference>
<evidence type="ECO:0000259" key="7">
    <source>
        <dbReference type="Pfam" id="PF23559"/>
    </source>
</evidence>
<sequence>MQLSFDNLPHCLKPCLLYMGKFPEDTKITASKLISVWTAEGIVQNIESAEDYLMDLISRNVVMVSKRSYNGKVKICQVHDVVRHFCLERSRKFYAGGEGAC</sequence>
<dbReference type="Proteomes" id="UP001371456">
    <property type="component" value="Unassembled WGS sequence"/>
</dbReference>
<dbReference type="FunFam" id="1.10.10.10:FF:000322">
    <property type="entry name" value="Probable disease resistance protein At1g63360"/>
    <property type="match status" value="1"/>
</dbReference>
<dbReference type="InterPro" id="IPR044974">
    <property type="entry name" value="Disease_R_plants"/>
</dbReference>
<organism evidence="8 9">
    <name type="scientific">Solanum bulbocastanum</name>
    <name type="common">Wild potato</name>
    <dbReference type="NCBI Taxonomy" id="147425"/>
    <lineage>
        <taxon>Eukaryota</taxon>
        <taxon>Viridiplantae</taxon>
        <taxon>Streptophyta</taxon>
        <taxon>Embryophyta</taxon>
        <taxon>Tracheophyta</taxon>
        <taxon>Spermatophyta</taxon>
        <taxon>Magnoliopsida</taxon>
        <taxon>eudicotyledons</taxon>
        <taxon>Gunneridae</taxon>
        <taxon>Pentapetalae</taxon>
        <taxon>asterids</taxon>
        <taxon>lamiids</taxon>
        <taxon>Solanales</taxon>
        <taxon>Solanaceae</taxon>
        <taxon>Solanoideae</taxon>
        <taxon>Solaneae</taxon>
        <taxon>Solanum</taxon>
    </lineage>
</organism>
<dbReference type="InterPro" id="IPR058922">
    <property type="entry name" value="WHD_DRP"/>
</dbReference>
<evidence type="ECO:0000313" key="9">
    <source>
        <dbReference type="Proteomes" id="UP001371456"/>
    </source>
</evidence>
<evidence type="ECO:0000256" key="5">
    <source>
        <dbReference type="ARBA" id="ARBA00022821"/>
    </source>
</evidence>
<keyword evidence="9" id="KW-1185">Reference proteome</keyword>
<evidence type="ECO:0000256" key="2">
    <source>
        <dbReference type="ARBA" id="ARBA00022614"/>
    </source>
</evidence>
<comment type="similarity">
    <text evidence="1">Belongs to the disease resistance NB-LRR family.</text>
</comment>
<dbReference type="AlphaFoldDB" id="A0AAN8TDL7"/>
<reference evidence="8 9" key="1">
    <citation type="submission" date="2024-02" db="EMBL/GenBank/DDBJ databases">
        <title>de novo genome assembly of Solanum bulbocastanum strain 11H21.</title>
        <authorList>
            <person name="Hosaka A.J."/>
        </authorList>
    </citation>
    <scope>NUCLEOTIDE SEQUENCE [LARGE SCALE GENOMIC DNA]</scope>
    <source>
        <tissue evidence="8">Young leaves</tissue>
    </source>
</reference>
<proteinExistence type="inferred from homology"/>
<evidence type="ECO:0000256" key="1">
    <source>
        <dbReference type="ARBA" id="ARBA00008894"/>
    </source>
</evidence>
<dbReference type="GO" id="GO:0005524">
    <property type="term" value="F:ATP binding"/>
    <property type="evidence" value="ECO:0007669"/>
    <property type="project" value="UniProtKB-KW"/>
</dbReference>
<gene>
    <name evidence="8" type="ORF">RDI58_015083</name>
</gene>
<protein>
    <recommendedName>
        <fullName evidence="7">Disease resistance protein winged helix domain-containing protein</fullName>
    </recommendedName>
</protein>
<evidence type="ECO:0000313" key="8">
    <source>
        <dbReference type="EMBL" id="KAK6786558.1"/>
    </source>
</evidence>
<dbReference type="PANTHER" id="PTHR23155">
    <property type="entry name" value="DISEASE RESISTANCE PROTEIN RP"/>
    <property type="match status" value="1"/>
</dbReference>
<evidence type="ECO:0000256" key="6">
    <source>
        <dbReference type="ARBA" id="ARBA00022840"/>
    </source>
</evidence>
<comment type="caution">
    <text evidence="8">The sequence shown here is derived from an EMBL/GenBank/DDBJ whole genome shotgun (WGS) entry which is preliminary data.</text>
</comment>
<keyword evidence="6" id="KW-0067">ATP-binding</keyword>
<dbReference type="Gene3D" id="1.10.10.10">
    <property type="entry name" value="Winged helix-like DNA-binding domain superfamily/Winged helix DNA-binding domain"/>
    <property type="match status" value="1"/>
</dbReference>